<dbReference type="AlphaFoldDB" id="A0AA40W9A2"/>
<reference evidence="1" key="1">
    <citation type="submission" date="2020-10" db="EMBL/GenBank/DDBJ databases">
        <title>New Zealand Leptospira genomics.</title>
        <authorList>
            <person name="Wilkinson D.A."/>
            <person name="Nisa S."/>
            <person name="Moinet M."/>
            <person name="Benschop J."/>
        </authorList>
    </citation>
    <scope>NUCLEOTIDE SEQUENCE</scope>
    <source>
        <strain evidence="1">ESR8</strain>
    </source>
</reference>
<dbReference type="EMBL" id="JADDXF010000005">
    <property type="protein sequence ID" value="MBE8429167.1"/>
    <property type="molecule type" value="Genomic_DNA"/>
</dbReference>
<evidence type="ECO:0000313" key="2">
    <source>
        <dbReference type="Proteomes" id="UP000644282"/>
    </source>
</evidence>
<name>A0AA40W9A2_LEPIR</name>
<organism evidence="1 2">
    <name type="scientific">Leptospira interrogans serovar Pomona</name>
    <dbReference type="NCBI Taxonomy" id="44276"/>
    <lineage>
        <taxon>Bacteria</taxon>
        <taxon>Pseudomonadati</taxon>
        <taxon>Spirochaetota</taxon>
        <taxon>Spirochaetia</taxon>
        <taxon>Leptospirales</taxon>
        <taxon>Leptospiraceae</taxon>
        <taxon>Leptospira</taxon>
    </lineage>
</organism>
<gene>
    <name evidence="1" type="ORF">IQB77_04730</name>
</gene>
<sequence>MNLVKAEYFRDLDKLITEPIFVGNGIIDFERERRENMLTISISFEIAKECKVSDFLVFFKKLVENRKKQLEPNFNRRMIFYVWFDEQAAQLRFNCISAEHKIPPFNVEIKLVALDEIITDFLNSKYLEGIPLEGCSLLNHELEEQKNDRCYFENIL</sequence>
<proteinExistence type="predicted"/>
<accession>A0AA40W9A2</accession>
<comment type="caution">
    <text evidence="1">The sequence shown here is derived from an EMBL/GenBank/DDBJ whole genome shotgun (WGS) entry which is preliminary data.</text>
</comment>
<evidence type="ECO:0000313" key="1">
    <source>
        <dbReference type="EMBL" id="MBE8429167.1"/>
    </source>
</evidence>
<dbReference type="Proteomes" id="UP000644282">
    <property type="component" value="Unassembled WGS sequence"/>
</dbReference>
<protein>
    <submittedName>
        <fullName evidence="1">Uncharacterized protein</fullName>
    </submittedName>
</protein>